<evidence type="ECO:0008006" key="4">
    <source>
        <dbReference type="Google" id="ProtNLM"/>
    </source>
</evidence>
<protein>
    <recommendedName>
        <fullName evidence="4">Type II secretion system protein GspF domain-containing protein</fullName>
    </recommendedName>
</protein>
<dbReference type="PANTHER" id="PTHR35007">
    <property type="entry name" value="INTEGRAL MEMBRANE PROTEIN-RELATED"/>
    <property type="match status" value="1"/>
</dbReference>
<keyword evidence="1" id="KW-1133">Transmembrane helix</keyword>
<evidence type="ECO:0000256" key="1">
    <source>
        <dbReference type="SAM" id="Phobius"/>
    </source>
</evidence>
<dbReference type="EMBL" id="JBAHVJ010000002">
    <property type="protein sequence ID" value="MEJ4099031.1"/>
    <property type="molecule type" value="Genomic_DNA"/>
</dbReference>
<accession>A0ABU8NVJ8</accession>
<evidence type="ECO:0000313" key="3">
    <source>
        <dbReference type="Proteomes" id="UP001359781"/>
    </source>
</evidence>
<proteinExistence type="predicted"/>
<evidence type="ECO:0000313" key="2">
    <source>
        <dbReference type="EMBL" id="MEJ4099031.1"/>
    </source>
</evidence>
<feature type="transmembrane region" description="Helical" evidence="1">
    <location>
        <begin position="198"/>
        <end position="217"/>
    </location>
</feature>
<gene>
    <name evidence="2" type="ORF">V5S96_01445</name>
</gene>
<reference evidence="2 3" key="1">
    <citation type="submission" date="2024-02" db="EMBL/GenBank/DDBJ databases">
        <title>Whole genome sequencing and characterization of Corynebacterium isolated from the ocular surface of dry eye disease sufferers.</title>
        <authorList>
            <person name="Naqvi M."/>
        </authorList>
    </citation>
    <scope>NUCLEOTIDE SEQUENCE [LARGE SCALE GENOMIC DNA]</scope>
    <source>
        <strain evidence="2 3">PCRF</strain>
    </source>
</reference>
<name>A0ABU8NVJ8_9CORY</name>
<feature type="transmembrane region" description="Helical" evidence="1">
    <location>
        <begin position="223"/>
        <end position="251"/>
    </location>
</feature>
<dbReference type="PANTHER" id="PTHR35007:SF4">
    <property type="entry name" value="CONSERVED TRANSMEMBRANE PROTEIN-RELATED"/>
    <property type="match status" value="1"/>
</dbReference>
<keyword evidence="3" id="KW-1185">Reference proteome</keyword>
<dbReference type="Proteomes" id="UP001359781">
    <property type="component" value="Unassembled WGS sequence"/>
</dbReference>
<organism evidence="2 3">
    <name type="scientific">Corynebacterium mastitidis</name>
    <dbReference type="NCBI Taxonomy" id="161890"/>
    <lineage>
        <taxon>Bacteria</taxon>
        <taxon>Bacillati</taxon>
        <taxon>Actinomycetota</taxon>
        <taxon>Actinomycetes</taxon>
        <taxon>Mycobacteriales</taxon>
        <taxon>Corynebacteriaceae</taxon>
        <taxon>Corynebacterium</taxon>
    </lineage>
</organism>
<comment type="caution">
    <text evidence="2">The sequence shown here is derived from an EMBL/GenBank/DDBJ whole genome shotgun (WGS) entry which is preliminary data.</text>
</comment>
<feature type="transmembrane region" description="Helical" evidence="1">
    <location>
        <begin position="59"/>
        <end position="78"/>
    </location>
</feature>
<keyword evidence="1" id="KW-0812">Transmembrane</keyword>
<sequence>MLAHSLAGLGGALLVCAPSPGGRVAEVGRFHPSRLASRWVIPGLVGTAVVVGGAMPPSAVLSAAMVAGASWVILRARLRDRRAQRQRRWVSGVMGLVIHQLRSGAQPAPALRDAARREERLDAEVRAGLRAVAAGMEPTPESVRLVPELAVLHRLWEAAQDRGVSPVPLLDHLRASTERGMRHRCATRARLVGPQSTAVVLSLLPLAGVALGTAMGARPVALLLGGGLGGVLLMSGTALISLGALWSYWLIERAGGQR</sequence>
<keyword evidence="1" id="KW-0472">Membrane</keyword>
<dbReference type="RefSeq" id="WP_337889616.1">
    <property type="nucleotide sequence ID" value="NZ_JBAHVI010000003.1"/>
</dbReference>